<feature type="region of interest" description="Disordered" evidence="4">
    <location>
        <begin position="106"/>
        <end position="142"/>
    </location>
</feature>
<evidence type="ECO:0000256" key="1">
    <source>
        <dbReference type="ARBA" id="ARBA00023125"/>
    </source>
</evidence>
<sequence>MYNRIILIGRLTRDPELRYVPSGAPVANFTLAVDRPFRDQQGNRETDFIDIVAWRKLAEQVSQYMTKGRMVAVEGRLQLRSYETQDGQKRKVAEVVADGIRFLDRGRQGTAETGTATATAAAAAPAADEAAQQSSSDEDVPF</sequence>
<comment type="caution">
    <text evidence="2">Lacks conserved residue(s) required for the propagation of feature annotation.</text>
</comment>
<dbReference type="PROSITE" id="PS50935">
    <property type="entry name" value="SSB"/>
    <property type="match status" value="1"/>
</dbReference>
<dbReference type="GO" id="GO:0003697">
    <property type="term" value="F:single-stranded DNA binding"/>
    <property type="evidence" value="ECO:0007669"/>
    <property type="project" value="UniProtKB-UniRule"/>
</dbReference>
<keyword evidence="1 2" id="KW-0238">DNA-binding</keyword>
<dbReference type="GO" id="GO:0009295">
    <property type="term" value="C:nucleoid"/>
    <property type="evidence" value="ECO:0007669"/>
    <property type="project" value="TreeGrafter"/>
</dbReference>
<evidence type="ECO:0000313" key="6">
    <source>
        <dbReference type="Proteomes" id="UP000318093"/>
    </source>
</evidence>
<dbReference type="InterPro" id="IPR000424">
    <property type="entry name" value="Primosome_PriB/ssb"/>
</dbReference>
<dbReference type="PANTHER" id="PTHR10302:SF27">
    <property type="entry name" value="SINGLE-STRANDED DNA-BINDING PROTEIN"/>
    <property type="match status" value="1"/>
</dbReference>
<evidence type="ECO:0000313" key="5">
    <source>
        <dbReference type="EMBL" id="TMI77598.1"/>
    </source>
</evidence>
<dbReference type="InterPro" id="IPR011344">
    <property type="entry name" value="ssDNA-bd"/>
</dbReference>
<comment type="subunit">
    <text evidence="2">Homotetramer.</text>
</comment>
<dbReference type="Gene3D" id="2.40.50.140">
    <property type="entry name" value="Nucleic acid-binding proteins"/>
    <property type="match status" value="1"/>
</dbReference>
<dbReference type="HAMAP" id="MF_00984">
    <property type="entry name" value="SSB"/>
    <property type="match status" value="1"/>
</dbReference>
<dbReference type="Proteomes" id="UP000318093">
    <property type="component" value="Unassembled WGS sequence"/>
</dbReference>
<dbReference type="CDD" id="cd04496">
    <property type="entry name" value="SSB_OBF"/>
    <property type="match status" value="1"/>
</dbReference>
<dbReference type="NCBIfam" id="TIGR00621">
    <property type="entry name" value="ssb"/>
    <property type="match status" value="1"/>
</dbReference>
<organism evidence="5 6">
    <name type="scientific">Candidatus Segetimicrobium genomatis</name>
    <dbReference type="NCBI Taxonomy" id="2569760"/>
    <lineage>
        <taxon>Bacteria</taxon>
        <taxon>Bacillati</taxon>
        <taxon>Candidatus Sysuimicrobiota</taxon>
        <taxon>Candidatus Sysuimicrobiia</taxon>
        <taxon>Candidatus Sysuimicrobiales</taxon>
        <taxon>Candidatus Segetimicrobiaceae</taxon>
        <taxon>Candidatus Segetimicrobium</taxon>
    </lineage>
</organism>
<accession>A0A537J224</accession>
<dbReference type="PANTHER" id="PTHR10302">
    <property type="entry name" value="SINGLE-STRANDED DNA-BINDING PROTEIN"/>
    <property type="match status" value="1"/>
</dbReference>
<protein>
    <recommendedName>
        <fullName evidence="2 3">Single-stranded DNA-binding protein</fullName>
        <shortName evidence="2">SSB</shortName>
    </recommendedName>
</protein>
<proteinExistence type="inferred from homology"/>
<dbReference type="PIRSF" id="PIRSF002070">
    <property type="entry name" value="SSB"/>
    <property type="match status" value="1"/>
</dbReference>
<dbReference type="EMBL" id="VBAN01000492">
    <property type="protein sequence ID" value="TMI77598.1"/>
    <property type="molecule type" value="Genomic_DNA"/>
</dbReference>
<dbReference type="SUPFAM" id="SSF50249">
    <property type="entry name" value="Nucleic acid-binding proteins"/>
    <property type="match status" value="1"/>
</dbReference>
<evidence type="ECO:0000256" key="2">
    <source>
        <dbReference type="HAMAP-Rule" id="MF_00984"/>
    </source>
</evidence>
<gene>
    <name evidence="5" type="primary">ssb</name>
    <name evidence="5" type="ORF">E6H03_13595</name>
</gene>
<comment type="caution">
    <text evidence="5">The sequence shown here is derived from an EMBL/GenBank/DDBJ whole genome shotgun (WGS) entry which is preliminary data.</text>
</comment>
<reference evidence="5 6" key="1">
    <citation type="journal article" date="2019" name="Nat. Microbiol.">
        <title>Mediterranean grassland soil C-N compound turnover is dependent on rainfall and depth, and is mediated by genomically divergent microorganisms.</title>
        <authorList>
            <person name="Diamond S."/>
            <person name="Andeer P.F."/>
            <person name="Li Z."/>
            <person name="Crits-Christoph A."/>
            <person name="Burstein D."/>
            <person name="Anantharaman K."/>
            <person name="Lane K.R."/>
            <person name="Thomas B.C."/>
            <person name="Pan C."/>
            <person name="Northen T.R."/>
            <person name="Banfield J.F."/>
        </authorList>
    </citation>
    <scope>NUCLEOTIDE SEQUENCE [LARGE SCALE GENOMIC DNA]</scope>
    <source>
        <strain evidence="5">NP_6</strain>
    </source>
</reference>
<dbReference type="InterPro" id="IPR012340">
    <property type="entry name" value="NA-bd_OB-fold"/>
</dbReference>
<evidence type="ECO:0000256" key="3">
    <source>
        <dbReference type="PIRNR" id="PIRNR002070"/>
    </source>
</evidence>
<name>A0A537J224_9BACT</name>
<evidence type="ECO:0000256" key="4">
    <source>
        <dbReference type="SAM" id="MobiDB-lite"/>
    </source>
</evidence>
<dbReference type="AlphaFoldDB" id="A0A537J224"/>
<dbReference type="Pfam" id="PF00436">
    <property type="entry name" value="SSB"/>
    <property type="match status" value="1"/>
</dbReference>
<feature type="compositionally biased region" description="Low complexity" evidence="4">
    <location>
        <begin position="108"/>
        <end position="135"/>
    </location>
</feature>
<dbReference type="GO" id="GO:0006260">
    <property type="term" value="P:DNA replication"/>
    <property type="evidence" value="ECO:0007669"/>
    <property type="project" value="InterPro"/>
</dbReference>